<accession>A0ABS1I759</accession>
<organism evidence="3 4">
    <name type="scientific">Azospirillum aestuarii</name>
    <dbReference type="NCBI Taxonomy" id="2802052"/>
    <lineage>
        <taxon>Bacteria</taxon>
        <taxon>Pseudomonadati</taxon>
        <taxon>Pseudomonadota</taxon>
        <taxon>Alphaproteobacteria</taxon>
        <taxon>Rhodospirillales</taxon>
        <taxon>Azospirillaceae</taxon>
        <taxon>Azospirillum</taxon>
    </lineage>
</organism>
<gene>
    <name evidence="3" type="ORF">JJL56_27030</name>
</gene>
<evidence type="ECO:0000259" key="2">
    <source>
        <dbReference type="Pfam" id="PF07883"/>
    </source>
</evidence>
<dbReference type="CDD" id="cd02224">
    <property type="entry name" value="cupin_SPO2919-like"/>
    <property type="match status" value="1"/>
</dbReference>
<evidence type="ECO:0000256" key="1">
    <source>
        <dbReference type="ARBA" id="ARBA00022723"/>
    </source>
</evidence>
<dbReference type="Proteomes" id="UP000654452">
    <property type="component" value="Unassembled WGS sequence"/>
</dbReference>
<dbReference type="PANTHER" id="PTHR35848:SF9">
    <property type="entry name" value="SLL1358 PROTEIN"/>
    <property type="match status" value="1"/>
</dbReference>
<reference evidence="3 4" key="1">
    <citation type="submission" date="2021-01" db="EMBL/GenBank/DDBJ databases">
        <title>Azospirillum sp. YIM DDC1 draft genome.</title>
        <authorList>
            <person name="Wang Y.-X."/>
        </authorList>
    </citation>
    <scope>NUCLEOTIDE SEQUENCE [LARGE SCALE GENOMIC DNA]</scope>
    <source>
        <strain evidence="3 4">YIM DDC1</strain>
    </source>
</reference>
<sequence>MSDKPPAPAIPSEPPVLDPAAVGAKLGATDYPEPFRAAVAGRLRKRLGNPLGITNFGVNLTRLEPGAASALRHWHTRQDEFVYVLDGELTLVTDAGETILRSGMCAGFPAGRPDGHQLVNRSDEPATYLEVGDRSAGDEAHYPDEDLRYDGATDLFTHGDGTPW</sequence>
<keyword evidence="4" id="KW-1185">Reference proteome</keyword>
<evidence type="ECO:0000313" key="4">
    <source>
        <dbReference type="Proteomes" id="UP000654452"/>
    </source>
</evidence>
<dbReference type="RefSeq" id="WP_200486971.1">
    <property type="nucleotide sequence ID" value="NZ_JAEPIV010000026.1"/>
</dbReference>
<keyword evidence="1" id="KW-0479">Metal-binding</keyword>
<name>A0ABS1I759_9PROT</name>
<evidence type="ECO:0000313" key="3">
    <source>
        <dbReference type="EMBL" id="MBK4722513.1"/>
    </source>
</evidence>
<dbReference type="Gene3D" id="2.60.120.10">
    <property type="entry name" value="Jelly Rolls"/>
    <property type="match status" value="1"/>
</dbReference>
<dbReference type="SUPFAM" id="SSF51182">
    <property type="entry name" value="RmlC-like cupins"/>
    <property type="match status" value="1"/>
</dbReference>
<dbReference type="Pfam" id="PF07883">
    <property type="entry name" value="Cupin_2"/>
    <property type="match status" value="1"/>
</dbReference>
<proteinExistence type="predicted"/>
<feature type="domain" description="Cupin type-2" evidence="2">
    <location>
        <begin position="60"/>
        <end position="131"/>
    </location>
</feature>
<dbReference type="InterPro" id="IPR013096">
    <property type="entry name" value="Cupin_2"/>
</dbReference>
<dbReference type="InterPro" id="IPR014710">
    <property type="entry name" value="RmlC-like_jellyroll"/>
</dbReference>
<comment type="caution">
    <text evidence="3">The sequence shown here is derived from an EMBL/GenBank/DDBJ whole genome shotgun (WGS) entry which is preliminary data.</text>
</comment>
<protein>
    <submittedName>
        <fullName evidence="3">Cupin domain-containing protein</fullName>
    </submittedName>
</protein>
<dbReference type="PANTHER" id="PTHR35848">
    <property type="entry name" value="OXALATE-BINDING PROTEIN"/>
    <property type="match status" value="1"/>
</dbReference>
<dbReference type="EMBL" id="JAEPIV010000026">
    <property type="protein sequence ID" value="MBK4722513.1"/>
    <property type="molecule type" value="Genomic_DNA"/>
</dbReference>
<dbReference type="InterPro" id="IPR011051">
    <property type="entry name" value="RmlC_Cupin_sf"/>
</dbReference>
<dbReference type="InterPro" id="IPR051610">
    <property type="entry name" value="GPI/OXD"/>
</dbReference>